<sequence length="270" mass="30705">MKQLIINADDFGYCAAINAGIIHAHREGVLTSATLMANMPGTAEAIALAKQHPSLGIGCHLVLTMGRPLDATNTSLQDEKGNFYKLCDYLLMRESYSEEEIYREWCTQIDYLLAEGVKLTHFDSHHHIHFYPENREITTRISKKYDLPARNSYGTEGFSPTSGQAINELLLDMMNTESIRNMTLPYSTLKNECLSELKETFAKGEKAHTLEMMVHPAFVDEYLFTNSSFNIARMREVEILTDPSVRQLIESLNYELVNYQTAKKNLTILH</sequence>
<dbReference type="Gene3D" id="3.20.20.370">
    <property type="entry name" value="Glycoside hydrolase/deacetylase"/>
    <property type="match status" value="1"/>
</dbReference>
<organism evidence="6 8">
    <name type="scientific">Enterococcus raffinosus ATCC 49464</name>
    <dbReference type="NCBI Taxonomy" id="1158602"/>
    <lineage>
        <taxon>Bacteria</taxon>
        <taxon>Bacillati</taxon>
        <taxon>Bacillota</taxon>
        <taxon>Bacilli</taxon>
        <taxon>Lactobacillales</taxon>
        <taxon>Enterococcaceae</taxon>
        <taxon>Enterococcus</taxon>
    </lineage>
</organism>
<dbReference type="GO" id="GO:0016811">
    <property type="term" value="F:hydrolase activity, acting on carbon-nitrogen (but not peptide) bonds, in linear amides"/>
    <property type="evidence" value="ECO:0007669"/>
    <property type="project" value="InterPro"/>
</dbReference>
<keyword evidence="3" id="KW-0378">Hydrolase</keyword>
<dbReference type="PANTHER" id="PTHR31609:SF1">
    <property type="entry name" value="CARBOHYDRATE DEACETYLASE"/>
    <property type="match status" value="1"/>
</dbReference>
<proteinExistence type="predicted"/>
<dbReference type="GO" id="GO:0019213">
    <property type="term" value="F:deacetylase activity"/>
    <property type="evidence" value="ECO:0007669"/>
    <property type="project" value="TreeGrafter"/>
</dbReference>
<comment type="caution">
    <text evidence="6">The sequence shown here is derived from an EMBL/GenBank/DDBJ whole genome shotgun (WGS) entry which is preliminary data.</text>
</comment>
<evidence type="ECO:0000313" key="9">
    <source>
        <dbReference type="Proteomes" id="UP000014158"/>
    </source>
</evidence>
<dbReference type="InterPro" id="IPR006879">
    <property type="entry name" value="YdjC-like"/>
</dbReference>
<evidence type="ECO:0000256" key="3">
    <source>
        <dbReference type="ARBA" id="ARBA00022801"/>
    </source>
</evidence>
<reference evidence="7 9" key="2">
    <citation type="submission" date="2013-03" db="EMBL/GenBank/DDBJ databases">
        <title>The Genome Sequence of Enterococcus raffinosus ATCC_49464 (PacBio/Illumina hybrid assembly).</title>
        <authorList>
            <consortium name="The Broad Institute Genomics Platform"/>
            <consortium name="The Broad Institute Genome Sequencing Center for Infectious Disease"/>
            <person name="Earl A."/>
            <person name="Russ C."/>
            <person name="Gilmore M."/>
            <person name="Surin D."/>
            <person name="Walker B."/>
            <person name="Young S."/>
            <person name="Zeng Q."/>
            <person name="Gargeya S."/>
            <person name="Fitzgerald M."/>
            <person name="Haas B."/>
            <person name="Abouelleil A."/>
            <person name="Allen A.W."/>
            <person name="Alvarado L."/>
            <person name="Arachchi H.M."/>
            <person name="Berlin A.M."/>
            <person name="Chapman S.B."/>
            <person name="Gainer-Dewar J."/>
            <person name="Goldberg J."/>
            <person name="Griggs A."/>
            <person name="Gujja S."/>
            <person name="Hansen M."/>
            <person name="Howarth C."/>
            <person name="Imamovic A."/>
            <person name="Ireland A."/>
            <person name="Larimer J."/>
            <person name="McCowan C."/>
            <person name="Murphy C."/>
            <person name="Pearson M."/>
            <person name="Poon T.W."/>
            <person name="Priest M."/>
            <person name="Roberts A."/>
            <person name="Saif S."/>
            <person name="Shea T."/>
            <person name="Sisk P."/>
            <person name="Sykes S."/>
            <person name="Wortman J."/>
            <person name="Nusbaum C."/>
            <person name="Birren B."/>
        </authorList>
    </citation>
    <scope>NUCLEOTIDE SEQUENCE [LARGE SCALE GENOMIC DNA]</scope>
    <source>
        <strain evidence="7 9">ATCC 49464</strain>
    </source>
</reference>
<dbReference type="PANTHER" id="PTHR31609">
    <property type="entry name" value="YDJC DEACETYLASE FAMILY MEMBER"/>
    <property type="match status" value="1"/>
</dbReference>
<keyword evidence="9" id="KW-1185">Reference proteome</keyword>
<dbReference type="Proteomes" id="UP000014158">
    <property type="component" value="Unassembled WGS sequence"/>
</dbReference>
<evidence type="ECO:0008006" key="10">
    <source>
        <dbReference type="Google" id="ProtNLM"/>
    </source>
</evidence>
<keyword evidence="4" id="KW-0460">Magnesium</keyword>
<accession>R2RFX5</accession>
<protein>
    <recommendedName>
        <fullName evidence="10">Carbohydrate deacetylase</fullName>
    </recommendedName>
</protein>
<dbReference type="HOGENOM" id="CLU_064244_4_0_9"/>
<name>R2RFX5_9ENTE</name>
<evidence type="ECO:0000313" key="7">
    <source>
        <dbReference type="EMBL" id="EOT77572.1"/>
    </source>
</evidence>
<dbReference type="eggNOG" id="COG3394">
    <property type="taxonomic scope" value="Bacteria"/>
</dbReference>
<dbReference type="AlphaFoldDB" id="R2RFX5"/>
<evidence type="ECO:0000256" key="4">
    <source>
        <dbReference type="ARBA" id="ARBA00022842"/>
    </source>
</evidence>
<dbReference type="SUPFAM" id="SSF88713">
    <property type="entry name" value="Glycoside hydrolase/deacetylase"/>
    <property type="match status" value="1"/>
</dbReference>
<dbReference type="EMBL" id="AJAL01000001">
    <property type="protein sequence ID" value="EOH82590.1"/>
    <property type="molecule type" value="Genomic_DNA"/>
</dbReference>
<reference evidence="6 8" key="1">
    <citation type="submission" date="2013-02" db="EMBL/GenBank/DDBJ databases">
        <title>The Genome Sequence of Enterococcus raffinosus ATCC_49464.</title>
        <authorList>
            <consortium name="The Broad Institute Genome Sequencing Platform"/>
            <consortium name="The Broad Institute Genome Sequencing Center for Infectious Disease"/>
            <person name="Earl A.M."/>
            <person name="Gilmore M.S."/>
            <person name="Lebreton F."/>
            <person name="Walker B."/>
            <person name="Young S.K."/>
            <person name="Zeng Q."/>
            <person name="Gargeya S."/>
            <person name="Fitzgerald M."/>
            <person name="Haas B."/>
            <person name="Abouelleil A."/>
            <person name="Alvarado L."/>
            <person name="Arachchi H.M."/>
            <person name="Berlin A.M."/>
            <person name="Chapman S.B."/>
            <person name="Dewar J."/>
            <person name="Goldberg J."/>
            <person name="Griggs A."/>
            <person name="Gujja S."/>
            <person name="Hansen M."/>
            <person name="Howarth C."/>
            <person name="Imamovic A."/>
            <person name="Larimer J."/>
            <person name="McCowan C."/>
            <person name="Murphy C."/>
            <person name="Neiman D."/>
            <person name="Pearson M."/>
            <person name="Priest M."/>
            <person name="Roberts A."/>
            <person name="Saif S."/>
            <person name="Shea T."/>
            <person name="Sisk P."/>
            <person name="Sykes S."/>
            <person name="Wortman J."/>
            <person name="Nusbaum C."/>
            <person name="Birren B."/>
        </authorList>
    </citation>
    <scope>NUCLEOTIDE SEQUENCE [LARGE SCALE GENOMIC DNA]</scope>
    <source>
        <strain evidence="6 8">ATCC 49464</strain>
    </source>
</reference>
<dbReference type="Proteomes" id="UP000013877">
    <property type="component" value="Unassembled WGS sequence"/>
</dbReference>
<dbReference type="GO" id="GO:0046872">
    <property type="term" value="F:metal ion binding"/>
    <property type="evidence" value="ECO:0007669"/>
    <property type="project" value="UniProtKB-KW"/>
</dbReference>
<evidence type="ECO:0000256" key="1">
    <source>
        <dbReference type="ARBA" id="ARBA00001946"/>
    </source>
</evidence>
<evidence type="ECO:0000256" key="5">
    <source>
        <dbReference type="ARBA" id="ARBA00023277"/>
    </source>
</evidence>
<dbReference type="InterPro" id="IPR022948">
    <property type="entry name" value="COD_ChbG_bac"/>
</dbReference>
<dbReference type="EMBL" id="ASWF01000002">
    <property type="protein sequence ID" value="EOT77572.1"/>
    <property type="molecule type" value="Genomic_DNA"/>
</dbReference>
<dbReference type="OrthoDB" id="9774177at2"/>
<dbReference type="Pfam" id="PF04794">
    <property type="entry name" value="YdjC"/>
    <property type="match status" value="1"/>
</dbReference>
<keyword evidence="2" id="KW-0479">Metal-binding</keyword>
<dbReference type="RefSeq" id="WP_010744164.1">
    <property type="nucleotide sequence ID" value="NZ_ASWF01000002.1"/>
</dbReference>
<dbReference type="PATRIC" id="fig|1158602.3.peg.852"/>
<dbReference type="GO" id="GO:0000272">
    <property type="term" value="P:polysaccharide catabolic process"/>
    <property type="evidence" value="ECO:0007669"/>
    <property type="project" value="InterPro"/>
</dbReference>
<comment type="cofactor">
    <cofactor evidence="1">
        <name>Mg(2+)</name>
        <dbReference type="ChEBI" id="CHEBI:18420"/>
    </cofactor>
</comment>
<evidence type="ECO:0000313" key="8">
    <source>
        <dbReference type="Proteomes" id="UP000013877"/>
    </source>
</evidence>
<evidence type="ECO:0000256" key="2">
    <source>
        <dbReference type="ARBA" id="ARBA00022723"/>
    </source>
</evidence>
<dbReference type="CDD" id="cd10803">
    <property type="entry name" value="YdjC_EF3048_like"/>
    <property type="match status" value="1"/>
</dbReference>
<gene>
    <name evidence="7" type="ORF">I590_01108</name>
    <name evidence="6" type="ORF">UAK_00827</name>
</gene>
<evidence type="ECO:0000313" key="6">
    <source>
        <dbReference type="EMBL" id="EOH82590.1"/>
    </source>
</evidence>
<dbReference type="InterPro" id="IPR011330">
    <property type="entry name" value="Glyco_hydro/deAcase_b/a-brl"/>
</dbReference>
<keyword evidence="5" id="KW-0119">Carbohydrate metabolism</keyword>